<dbReference type="EMBL" id="DUFJ01000052">
    <property type="protein sequence ID" value="HIH33027.1"/>
    <property type="molecule type" value="Genomic_DNA"/>
</dbReference>
<evidence type="ECO:0000313" key="2">
    <source>
        <dbReference type="Proteomes" id="UP000527315"/>
    </source>
</evidence>
<dbReference type="AlphaFoldDB" id="A0A7J4KXL2"/>
<accession>A0A7J4KXL2</accession>
<evidence type="ECO:0000313" key="1">
    <source>
        <dbReference type="EMBL" id="HIH33027.1"/>
    </source>
</evidence>
<reference evidence="2" key="1">
    <citation type="journal article" date="2020" name="bioRxiv">
        <title>A rank-normalized archaeal taxonomy based on genome phylogeny resolves widespread incomplete and uneven classifications.</title>
        <authorList>
            <person name="Rinke C."/>
            <person name="Chuvochina M."/>
            <person name="Mussig A.J."/>
            <person name="Chaumeil P.-A."/>
            <person name="Waite D.W."/>
            <person name="Whitman W.B."/>
            <person name="Parks D.H."/>
            <person name="Hugenholtz P."/>
        </authorList>
    </citation>
    <scope>NUCLEOTIDE SEQUENCE [LARGE SCALE GENOMIC DNA]</scope>
</reference>
<organism evidence="1 2">
    <name type="scientific">Candidatus Iainarchaeum sp</name>
    <dbReference type="NCBI Taxonomy" id="3101447"/>
    <lineage>
        <taxon>Archaea</taxon>
        <taxon>Candidatus Iainarchaeota</taxon>
        <taxon>Candidatus Iainarchaeia</taxon>
        <taxon>Candidatus Iainarchaeales</taxon>
        <taxon>Candidatus Iainarchaeaceae</taxon>
        <taxon>Candidatus Iainarchaeum</taxon>
    </lineage>
</organism>
<proteinExistence type="predicted"/>
<dbReference type="Proteomes" id="UP000527315">
    <property type="component" value="Unassembled WGS sequence"/>
</dbReference>
<gene>
    <name evidence="1" type="ORF">HA227_02120</name>
</gene>
<sequence length="130" mass="14723">MPISRYVDKIAINSYALAIEDREIITWMLEDSDFSQVGARFVAVKNAYWNNLKQQYGWDHAAENIDLSDGNVIDKAMQNQAWIKIADLCDDVTGRCVVENNSISDYFAVLIAPIINGVEYPIENNYTSIP</sequence>
<comment type="caution">
    <text evidence="1">The sequence shown here is derived from an EMBL/GenBank/DDBJ whole genome shotgun (WGS) entry which is preliminary data.</text>
</comment>
<protein>
    <submittedName>
        <fullName evidence="1">Uncharacterized protein</fullName>
    </submittedName>
</protein>
<name>A0A7J4KXL2_9ARCH</name>